<accession>M1DMX7</accession>
<dbReference type="HOGENOM" id="CLU_1672323_0_0_1"/>
<evidence type="ECO:0000256" key="1">
    <source>
        <dbReference type="SAM" id="MobiDB-lite"/>
    </source>
</evidence>
<sequence>MTGTPTDARFRPPDHATVMDKQNLHPPIQESSSDSSYNSSQVREEAIHTALEEKELDGTRIIFSTMDLSQIHGTRAGDKESPSQELHNSKKTQYFTIPSVINPWATTMMNTGESSQRRNHNRRPDEVIQTEFATGNYTPGHGGHLSKVSSAFHGGIIG</sequence>
<reference evidence="2" key="2">
    <citation type="submission" date="2015-06" db="UniProtKB">
        <authorList>
            <consortium name="EnsemblPlants"/>
        </authorList>
    </citation>
    <scope>IDENTIFICATION</scope>
    <source>
        <strain evidence="2">DM1-3 516 R44</strain>
    </source>
</reference>
<feature type="compositionally biased region" description="Basic and acidic residues" evidence="1">
    <location>
        <begin position="8"/>
        <end position="18"/>
    </location>
</feature>
<dbReference type="InParanoid" id="M1DMX7"/>
<feature type="compositionally biased region" description="Low complexity" evidence="1">
    <location>
        <begin position="31"/>
        <end position="40"/>
    </location>
</feature>
<dbReference type="Gramene" id="PGSC0003DMT400091571">
    <property type="protein sequence ID" value="PGSC0003DMT400091571"/>
    <property type="gene ID" value="PGSC0003DMG400041142"/>
</dbReference>
<dbReference type="EnsemblPlants" id="PGSC0003DMT400091571">
    <property type="protein sequence ID" value="PGSC0003DMT400091571"/>
    <property type="gene ID" value="PGSC0003DMG400041142"/>
</dbReference>
<dbReference type="PaxDb" id="4113-PGSC0003DMT400091571"/>
<evidence type="ECO:0000313" key="3">
    <source>
        <dbReference type="Proteomes" id="UP000011115"/>
    </source>
</evidence>
<protein>
    <submittedName>
        <fullName evidence="2">Uncharacterized protein</fullName>
    </submittedName>
</protein>
<dbReference type="AlphaFoldDB" id="M1DMX7"/>
<name>M1DMX7_SOLTU</name>
<proteinExistence type="predicted"/>
<dbReference type="Proteomes" id="UP000011115">
    <property type="component" value="Unassembled WGS sequence"/>
</dbReference>
<keyword evidence="3" id="KW-1185">Reference proteome</keyword>
<organism evidence="2 3">
    <name type="scientific">Solanum tuberosum</name>
    <name type="common">Potato</name>
    <dbReference type="NCBI Taxonomy" id="4113"/>
    <lineage>
        <taxon>Eukaryota</taxon>
        <taxon>Viridiplantae</taxon>
        <taxon>Streptophyta</taxon>
        <taxon>Embryophyta</taxon>
        <taxon>Tracheophyta</taxon>
        <taxon>Spermatophyta</taxon>
        <taxon>Magnoliopsida</taxon>
        <taxon>eudicotyledons</taxon>
        <taxon>Gunneridae</taxon>
        <taxon>Pentapetalae</taxon>
        <taxon>asterids</taxon>
        <taxon>lamiids</taxon>
        <taxon>Solanales</taxon>
        <taxon>Solanaceae</taxon>
        <taxon>Solanoideae</taxon>
        <taxon>Solaneae</taxon>
        <taxon>Solanum</taxon>
    </lineage>
</organism>
<reference evidence="3" key="1">
    <citation type="journal article" date="2011" name="Nature">
        <title>Genome sequence and analysis of the tuber crop potato.</title>
        <authorList>
            <consortium name="The Potato Genome Sequencing Consortium"/>
        </authorList>
    </citation>
    <scope>NUCLEOTIDE SEQUENCE [LARGE SCALE GENOMIC DNA]</scope>
    <source>
        <strain evidence="3">cv. DM1-3 516 R44</strain>
    </source>
</reference>
<evidence type="ECO:0000313" key="2">
    <source>
        <dbReference type="EnsemblPlants" id="PGSC0003DMT400091571"/>
    </source>
</evidence>
<feature type="region of interest" description="Disordered" evidence="1">
    <location>
        <begin position="1"/>
        <end position="45"/>
    </location>
</feature>